<evidence type="ECO:0000259" key="4">
    <source>
        <dbReference type="Pfam" id="PF07726"/>
    </source>
</evidence>
<evidence type="ECO:0000259" key="5">
    <source>
        <dbReference type="Pfam" id="PF17863"/>
    </source>
</evidence>
<organism evidence="6 7">
    <name type="scientific">Candidatus Microbacterium stercoravium</name>
    <dbReference type="NCBI Taxonomy" id="2838697"/>
    <lineage>
        <taxon>Bacteria</taxon>
        <taxon>Bacillati</taxon>
        <taxon>Actinomycetota</taxon>
        <taxon>Actinomycetes</taxon>
        <taxon>Micrococcales</taxon>
        <taxon>Microbacteriaceae</taxon>
        <taxon>Microbacterium</taxon>
    </lineage>
</organism>
<sequence>MTMTPQQAGWFQGTFTKLVDNVDRALMGKRDVVSLVTAAMLAEGHVLLEDAPGTGKTSLAKSMAATVQGTSTRIQFTPDLLPSDVTGVTIYDQQNHTFSFHKGPVFTSILLADEINRASPKTQSALLEVMEEGRVTIDGETHDVGRPFLVVATQNPIETAGTYRLPEAQLDRFLIKATIGYPTIDVTERILAGAAERNPSSRLQALITTDAIADMADLGQTVHVDGAVLRYVAELADATRQDQDTRLGVSVRGALAMIRLAKVWAAAQGRHYVIPDDVKVLAQPTWAHRLVMDPEAEFAGVTQASVIQRVLSEIPAPQTRAQQTTTD</sequence>
<dbReference type="GO" id="GO:0016887">
    <property type="term" value="F:ATP hydrolysis activity"/>
    <property type="evidence" value="ECO:0007669"/>
    <property type="project" value="InterPro"/>
</dbReference>
<dbReference type="CDD" id="cd00009">
    <property type="entry name" value="AAA"/>
    <property type="match status" value="1"/>
</dbReference>
<dbReference type="Gene3D" id="3.40.50.300">
    <property type="entry name" value="P-loop containing nucleotide triphosphate hydrolases"/>
    <property type="match status" value="1"/>
</dbReference>
<dbReference type="InterPro" id="IPR050764">
    <property type="entry name" value="CbbQ/NirQ/NorQ/GpvN"/>
</dbReference>
<feature type="domain" description="ATPase AAA-3" evidence="4">
    <location>
        <begin position="45"/>
        <end position="175"/>
    </location>
</feature>
<comment type="caution">
    <text evidence="6">The sequence shown here is derived from an EMBL/GenBank/DDBJ whole genome shotgun (WGS) entry which is preliminary data.</text>
</comment>
<dbReference type="PANTHER" id="PTHR42759:SF5">
    <property type="entry name" value="METHANOL DEHYDROGENASE REGULATOR"/>
    <property type="match status" value="1"/>
</dbReference>
<dbReference type="SUPFAM" id="SSF52540">
    <property type="entry name" value="P-loop containing nucleoside triphosphate hydrolases"/>
    <property type="match status" value="1"/>
</dbReference>
<feature type="domain" description="ChlI/MoxR AAA lid" evidence="5">
    <location>
        <begin position="238"/>
        <end position="308"/>
    </location>
</feature>
<dbReference type="Proteomes" id="UP000824220">
    <property type="component" value="Unassembled WGS sequence"/>
</dbReference>
<dbReference type="InterPro" id="IPR011703">
    <property type="entry name" value="ATPase_AAA-3"/>
</dbReference>
<dbReference type="GO" id="GO:0005524">
    <property type="term" value="F:ATP binding"/>
    <property type="evidence" value="ECO:0007669"/>
    <property type="project" value="UniProtKB-KW"/>
</dbReference>
<keyword evidence="2" id="KW-0067">ATP-binding</keyword>
<evidence type="ECO:0000256" key="2">
    <source>
        <dbReference type="ARBA" id="ARBA00022840"/>
    </source>
</evidence>
<dbReference type="Pfam" id="PF07726">
    <property type="entry name" value="AAA_3"/>
    <property type="match status" value="1"/>
</dbReference>
<evidence type="ECO:0000313" key="7">
    <source>
        <dbReference type="Proteomes" id="UP000824220"/>
    </source>
</evidence>
<protein>
    <submittedName>
        <fullName evidence="6">MoxR family ATPase</fullName>
    </submittedName>
</protein>
<name>A0A9D2H7A1_9MICO</name>
<dbReference type="Pfam" id="PF17863">
    <property type="entry name" value="AAA_lid_2"/>
    <property type="match status" value="1"/>
</dbReference>
<dbReference type="PIRSF" id="PIRSF002849">
    <property type="entry name" value="AAA_ATPase_chaperone_MoxR_prd"/>
    <property type="match status" value="1"/>
</dbReference>
<reference evidence="6" key="1">
    <citation type="journal article" date="2021" name="PeerJ">
        <title>Extensive microbial diversity within the chicken gut microbiome revealed by metagenomics and culture.</title>
        <authorList>
            <person name="Gilroy R."/>
            <person name="Ravi A."/>
            <person name="Getino M."/>
            <person name="Pursley I."/>
            <person name="Horton D.L."/>
            <person name="Alikhan N.F."/>
            <person name="Baker D."/>
            <person name="Gharbi K."/>
            <person name="Hall N."/>
            <person name="Watson M."/>
            <person name="Adriaenssens E.M."/>
            <person name="Foster-Nyarko E."/>
            <person name="Jarju S."/>
            <person name="Secka A."/>
            <person name="Antonio M."/>
            <person name="Oren A."/>
            <person name="Chaudhuri R.R."/>
            <person name="La Ragione R."/>
            <person name="Hildebrand F."/>
            <person name="Pallen M.J."/>
        </authorList>
    </citation>
    <scope>NUCLEOTIDE SEQUENCE</scope>
    <source>
        <strain evidence="6">ChiHjej8B7-3636</strain>
    </source>
</reference>
<evidence type="ECO:0000256" key="1">
    <source>
        <dbReference type="ARBA" id="ARBA00022741"/>
    </source>
</evidence>
<reference evidence="6" key="2">
    <citation type="submission" date="2021-04" db="EMBL/GenBank/DDBJ databases">
        <authorList>
            <person name="Gilroy R."/>
        </authorList>
    </citation>
    <scope>NUCLEOTIDE SEQUENCE</scope>
    <source>
        <strain evidence="6">ChiHjej8B7-3636</strain>
    </source>
</reference>
<accession>A0A9D2H7A1</accession>
<evidence type="ECO:0000256" key="3">
    <source>
        <dbReference type="ARBA" id="ARBA00061607"/>
    </source>
</evidence>
<dbReference type="EMBL" id="DXAM01000127">
    <property type="protein sequence ID" value="HJA04976.1"/>
    <property type="molecule type" value="Genomic_DNA"/>
</dbReference>
<dbReference type="InterPro" id="IPR041628">
    <property type="entry name" value="ChlI/MoxR_AAA_lid"/>
</dbReference>
<dbReference type="AlphaFoldDB" id="A0A9D2H7A1"/>
<proteinExistence type="inferred from homology"/>
<dbReference type="Gene3D" id="1.10.8.80">
    <property type="entry name" value="Magnesium chelatase subunit I, C-Terminal domain"/>
    <property type="match status" value="1"/>
</dbReference>
<keyword evidence="1" id="KW-0547">Nucleotide-binding</keyword>
<comment type="similarity">
    <text evidence="3">Belongs to the MoxR family.</text>
</comment>
<dbReference type="FunFam" id="3.40.50.300:FF:000640">
    <property type="entry name" value="MoxR family ATPase"/>
    <property type="match status" value="1"/>
</dbReference>
<dbReference type="PANTHER" id="PTHR42759">
    <property type="entry name" value="MOXR FAMILY PROTEIN"/>
    <property type="match status" value="1"/>
</dbReference>
<evidence type="ECO:0000313" key="6">
    <source>
        <dbReference type="EMBL" id="HJA04976.1"/>
    </source>
</evidence>
<dbReference type="InterPro" id="IPR027417">
    <property type="entry name" value="P-loop_NTPase"/>
</dbReference>
<gene>
    <name evidence="6" type="ORF">H9800_08990</name>
</gene>